<dbReference type="OrthoDB" id="10059875at2759"/>
<dbReference type="InterPro" id="IPR002933">
    <property type="entry name" value="Peptidase_M20"/>
</dbReference>
<dbReference type="Gene3D" id="3.40.630.10">
    <property type="entry name" value="Zn peptidases"/>
    <property type="match status" value="1"/>
</dbReference>
<sequence>MRTNTNMSSRRLIYFNPVAANASSAFPHIRGLTAFHQSFPNYAPTPLVQLPELAAELGVGTVLVKDESSRFGLPSFKVLGASWGCFRAIAAHLGLPSTVSLDELSNRAKEASVVLTTASMGNHGRAVAFMARLLGIEARIFVPRSLNQWTRDLIAGEGARLIIVQGDYDQAVQKAVDETRVGQGVLLIQDTAFEGYEGVPSWIVEGYSTMMHEIQNELARLGLSGSVMITPAGVGSLAHAVAKHCKSQSTPMSVVAVEPDTAACLSSSLIAGRPVTVQTSSTIMDGMDCGTVSSTAWPDLQRLVDACVTVSSYESHCAVQYLTSKSVKAGPCGGASLAALRQLATSKEATSLLSKDSVVVLLSTEGAREYPVPKDVSVDDVVGLTQTLTQINSSNPTLSVTDGVGETEIANYLAAWFAHRDIEYHWIEKVAGRPSIVGVLRGSGGGKSLMFNGHTDTVSLSSYEVDPLSGSIGTKNGKEVVFGRGCLDMKGGLAAGLAALAATKASGCVPRGDVIVAAVSDEEDASQGTQDVIEAGWRADAAVLPEPTQGAVLTAHKGFVWVEVDILGVAAHGSDPASGEDAILYAGSFLQALEKYQLQLPVDDLLGQGSLHCGLIRGGEEPSSYPDKCTITVEFRTVPAQTEESILGDISALLKEIAQQKPRFKYGEPRITMSRPTQKVAADHPFVQKAVACATAVLGSTPAVKAGPFWTDAALLGAVGIPSIVYGPAGEGLHAKEEWVEVDSLEQFEKVFTRLVQDFCY</sequence>
<dbReference type="Gene3D" id="3.40.50.1100">
    <property type="match status" value="2"/>
</dbReference>
<dbReference type="SUPFAM" id="SSF53686">
    <property type="entry name" value="Tryptophan synthase beta subunit-like PLP-dependent enzymes"/>
    <property type="match status" value="1"/>
</dbReference>
<dbReference type="AlphaFoldDB" id="A0A9W4KLF2"/>
<proteinExistence type="inferred from homology"/>
<dbReference type="GO" id="GO:0016787">
    <property type="term" value="F:hydrolase activity"/>
    <property type="evidence" value="ECO:0007669"/>
    <property type="project" value="UniProtKB-KW"/>
</dbReference>
<organism evidence="5 6">
    <name type="scientific">Penicillium egyptiacum</name>
    <dbReference type="NCBI Taxonomy" id="1303716"/>
    <lineage>
        <taxon>Eukaryota</taxon>
        <taxon>Fungi</taxon>
        <taxon>Dikarya</taxon>
        <taxon>Ascomycota</taxon>
        <taxon>Pezizomycotina</taxon>
        <taxon>Eurotiomycetes</taxon>
        <taxon>Eurotiomycetidae</taxon>
        <taxon>Eurotiales</taxon>
        <taxon>Aspergillaceae</taxon>
        <taxon>Penicillium</taxon>
    </lineage>
</organism>
<dbReference type="SUPFAM" id="SSF53187">
    <property type="entry name" value="Zn-dependent exopeptidases"/>
    <property type="match status" value="1"/>
</dbReference>
<comment type="caution">
    <text evidence="5">The sequence shown here is derived from an EMBL/GenBank/DDBJ whole genome shotgun (WGS) entry which is preliminary data.</text>
</comment>
<name>A0A9W4KLF2_9EURO</name>
<evidence type="ECO:0000259" key="4">
    <source>
        <dbReference type="Pfam" id="PF07687"/>
    </source>
</evidence>
<dbReference type="NCBIfam" id="NF006058">
    <property type="entry name" value="PRK08206.1"/>
    <property type="match status" value="1"/>
</dbReference>
<keyword evidence="2" id="KW-0378">Hydrolase</keyword>
<accession>A0A9W4KLF2</accession>
<comment type="similarity">
    <text evidence="1">Belongs to the peptidase M20A family.</text>
</comment>
<evidence type="ECO:0000313" key="5">
    <source>
        <dbReference type="EMBL" id="CAG8904741.1"/>
    </source>
</evidence>
<dbReference type="InterPro" id="IPR036052">
    <property type="entry name" value="TrpB-like_PALP_sf"/>
</dbReference>
<dbReference type="Gene3D" id="3.30.70.360">
    <property type="match status" value="1"/>
</dbReference>
<dbReference type="SUPFAM" id="SSF55031">
    <property type="entry name" value="Bacterial exopeptidase dimerisation domain"/>
    <property type="match status" value="1"/>
</dbReference>
<dbReference type="EMBL" id="CAJVRC010000884">
    <property type="protein sequence ID" value="CAG8904741.1"/>
    <property type="molecule type" value="Genomic_DNA"/>
</dbReference>
<feature type="domain" description="Peptidase M20 dimerisation" evidence="4">
    <location>
        <begin position="554"/>
        <end position="659"/>
    </location>
</feature>
<dbReference type="Pfam" id="PF01546">
    <property type="entry name" value="Peptidase_M20"/>
    <property type="match status" value="1"/>
</dbReference>
<dbReference type="PANTHER" id="PTHR42937:SF1">
    <property type="entry name" value="DIAMINOPROPIONATE AMMONIA-LYASE"/>
    <property type="match status" value="1"/>
</dbReference>
<evidence type="ECO:0000256" key="2">
    <source>
        <dbReference type="ARBA" id="ARBA00022801"/>
    </source>
</evidence>
<dbReference type="Pfam" id="PF07687">
    <property type="entry name" value="M20_dimer"/>
    <property type="match status" value="1"/>
</dbReference>
<dbReference type="InterPro" id="IPR001926">
    <property type="entry name" value="TrpB-like_PALP"/>
</dbReference>
<dbReference type="Pfam" id="PF00291">
    <property type="entry name" value="PALP"/>
    <property type="match status" value="1"/>
</dbReference>
<dbReference type="InterPro" id="IPR011650">
    <property type="entry name" value="Peptidase_M20_dimer"/>
</dbReference>
<dbReference type="InterPro" id="IPR001261">
    <property type="entry name" value="ArgE/DapE_CS"/>
</dbReference>
<protein>
    <recommendedName>
        <fullName evidence="7">Succinyl-diaminopimelate desuccinylase</fullName>
    </recommendedName>
</protein>
<evidence type="ECO:0008006" key="7">
    <source>
        <dbReference type="Google" id="ProtNLM"/>
    </source>
</evidence>
<keyword evidence="6" id="KW-1185">Reference proteome</keyword>
<evidence type="ECO:0000256" key="1">
    <source>
        <dbReference type="ARBA" id="ARBA00006247"/>
    </source>
</evidence>
<dbReference type="PANTHER" id="PTHR42937">
    <property type="match status" value="1"/>
</dbReference>
<reference evidence="5" key="1">
    <citation type="submission" date="2021-07" db="EMBL/GenBank/DDBJ databases">
        <authorList>
            <person name="Branca A.L. A."/>
        </authorList>
    </citation>
    <scope>NUCLEOTIDE SEQUENCE</scope>
</reference>
<gene>
    <name evidence="5" type="ORF">PEGY_LOCUS7921</name>
</gene>
<dbReference type="Proteomes" id="UP001154252">
    <property type="component" value="Unassembled WGS sequence"/>
</dbReference>
<feature type="domain" description="Tryptophan synthase beta chain-like PALP" evidence="3">
    <location>
        <begin position="41"/>
        <end position="363"/>
    </location>
</feature>
<evidence type="ECO:0000259" key="3">
    <source>
        <dbReference type="Pfam" id="PF00291"/>
    </source>
</evidence>
<evidence type="ECO:0000313" key="6">
    <source>
        <dbReference type="Proteomes" id="UP001154252"/>
    </source>
</evidence>
<dbReference type="PROSITE" id="PS00758">
    <property type="entry name" value="ARGE_DAPE_CPG2_1"/>
    <property type="match status" value="1"/>
</dbReference>
<dbReference type="InterPro" id="IPR036264">
    <property type="entry name" value="Bact_exopeptidase_dim_dom"/>
</dbReference>